<dbReference type="Pfam" id="PF02661">
    <property type="entry name" value="Fic"/>
    <property type="match status" value="1"/>
</dbReference>
<dbReference type="PANTHER" id="PTHR39426:SF1">
    <property type="entry name" value="HOMOLOGY TO DEATH-ON-CURING PROTEIN OF PHAGE P1"/>
    <property type="match status" value="1"/>
</dbReference>
<proteinExistence type="predicted"/>
<dbReference type="InterPro" id="IPR006440">
    <property type="entry name" value="Doc"/>
</dbReference>
<dbReference type="InterPro" id="IPR036597">
    <property type="entry name" value="Fido-like_dom_sf"/>
</dbReference>
<evidence type="ECO:0000313" key="2">
    <source>
        <dbReference type="EMBL" id="ADJ65239.1"/>
    </source>
</evidence>
<dbReference type="InterPro" id="IPR003812">
    <property type="entry name" value="Fido"/>
</dbReference>
<evidence type="ECO:0000313" key="3">
    <source>
        <dbReference type="Proteomes" id="UP000000329"/>
    </source>
</evidence>
<dbReference type="PANTHER" id="PTHR39426">
    <property type="entry name" value="HOMOLOGY TO DEATH-ON-CURING PROTEIN OF PHAGE P1"/>
    <property type="match status" value="1"/>
</dbReference>
<dbReference type="GO" id="GO:0016301">
    <property type="term" value="F:kinase activity"/>
    <property type="evidence" value="ECO:0007669"/>
    <property type="project" value="InterPro"/>
</dbReference>
<reference evidence="2 3" key="1">
    <citation type="submission" date="2010-04" db="EMBL/GenBank/DDBJ databases">
        <title>The genome of Herbaspirillum seropedicae SmR1, an endophytic, nitrogen-fixing, plant-growth promoting beta-Proteobacteria.</title>
        <authorList>
            <person name="Pedrosa F.O."/>
            <person name="Monteiro R.A."/>
            <person name="Wassem R."/>
            <person name="Cruz L.M."/>
            <person name="Ayub R.A."/>
            <person name="Colauto N.B."/>
            <person name="Fernandez M.A."/>
            <person name="Fungaro M.H.P."/>
            <person name="Grisard E.C."/>
            <person name="Hungria M."/>
            <person name="Madeira H.M.F."/>
            <person name="Nodari R.O."/>
            <person name="Osaku C.A."/>
            <person name="Petzl-Erler M.L."/>
            <person name="Terenzi H."/>
            <person name="Vieira L.G.E."/>
            <person name="Almeida M.I.M."/>
            <person name="Alves L.R."/>
            <person name="Arantes O.M.N."/>
            <person name="Balsanelli E."/>
            <person name="Barcellos F.G."/>
            <person name="Baura V.A."/>
            <person name="Binde D.R."/>
            <person name="Campo R.J."/>
            <person name="Chubatsu L.S."/>
            <person name="Chueire L.M.O."/>
            <person name="Ciferri R.R."/>
            <person name="Correa L.C."/>
            <person name="da Conceicao Silva J.L."/>
            <person name="Dabul A.N.G."/>
            <person name="Dambros B.P."/>
            <person name="Faoro H."/>
            <person name="Favetti A."/>
            <person name="Friedermann G."/>
            <person name="Furlaneto M.C."/>
            <person name="Gasques L.S."/>
            <person name="Gimenes C.C.T."/>
            <person name="Gioppo N.M.R."/>
            <person name="Glienke-Blanco C."/>
            <person name="Godoy L.P."/>
            <person name="Guerra M.P."/>
            <person name="Karp S."/>
            <person name="Kava-Cordeiro V."/>
            <person name="Margarido V.P."/>
            <person name="Mathioni S.M."/>
            <person name="Menck-Soares M.A."/>
            <person name="Murace N.K."/>
            <person name="Nicolas M.F."/>
            <person name="Oliveira C.E.C."/>
            <person name="Pagnan N.A.B."/>
            <person name="Pamphile J.A."/>
            <person name="Patussi E.V."/>
            <person name="Pereira L.F.P."/>
            <person name="Pereira-Ferrari L."/>
            <person name="Pinto F.G.S."/>
            <person name="Precoma C."/>
            <person name="Prioli A.J."/>
            <person name="Prioli S.M.A.P."/>
            <person name="Raittz R.T."/>
            <person name="Ramos H.J.O."/>
            <person name="Ribeiro E.M.S.F."/>
            <person name="Rigo L.U."/>
            <person name="Rocha C.L.M.S.C."/>
            <person name="Rocha S.N."/>
            <person name="Santos K."/>
            <person name="Satori D."/>
            <person name="Silva A.G."/>
            <person name="Simao R.C.G."/>
            <person name="Soares M.A.M."/>
            <person name="Souza E.M."/>
            <person name="Steffens M.B.R."/>
            <person name="Steindel M."/>
            <person name="Tadra-Sfeir M.Z."/>
            <person name="Takahashi E.K."/>
            <person name="Torres R.A."/>
            <person name="Valle J.S."/>
            <person name="Vernal J.I."/>
            <person name="Vilas-Boas L.A."/>
            <person name="Watanabe M.A.E."/>
            <person name="Weiss V.A."/>
            <person name="Yates M.A."/>
            <person name="Souza E.M."/>
        </authorList>
    </citation>
    <scope>NUCLEOTIDE SEQUENCE [LARGE SCALE GENOMIC DNA]</scope>
    <source>
        <strain evidence="2 3">SmR1</strain>
    </source>
</reference>
<protein>
    <submittedName>
        <fullName evidence="2">Prophage maintenance system killer (Death-on-curing) protein</fullName>
    </submittedName>
</protein>
<name>D8IRB3_HERSS</name>
<dbReference type="Gene3D" id="1.20.120.1870">
    <property type="entry name" value="Fic/DOC protein, Fido domain"/>
    <property type="match status" value="1"/>
</dbReference>
<keyword evidence="3" id="KW-1185">Reference proteome</keyword>
<dbReference type="GeneID" id="29392692"/>
<dbReference type="SUPFAM" id="SSF140931">
    <property type="entry name" value="Fic-like"/>
    <property type="match status" value="1"/>
</dbReference>
<dbReference type="NCBIfam" id="TIGR01550">
    <property type="entry name" value="DOC_P1"/>
    <property type="match status" value="1"/>
</dbReference>
<dbReference type="InterPro" id="IPR053737">
    <property type="entry name" value="Type_II_TA_Toxin"/>
</dbReference>
<dbReference type="eggNOG" id="COG3654">
    <property type="taxonomic scope" value="Bacteria"/>
</dbReference>
<dbReference type="PIRSF" id="PIRSF018297">
    <property type="entry name" value="Doc"/>
    <property type="match status" value="1"/>
</dbReference>
<dbReference type="OrthoDB" id="9802752at2"/>
<evidence type="ECO:0000259" key="1">
    <source>
        <dbReference type="PROSITE" id="PS51459"/>
    </source>
</evidence>
<dbReference type="RefSeq" id="WP_013235701.1">
    <property type="nucleotide sequence ID" value="NC_014323.1"/>
</dbReference>
<dbReference type="EMBL" id="CP002039">
    <property type="protein sequence ID" value="ADJ65239.1"/>
    <property type="molecule type" value="Genomic_DNA"/>
</dbReference>
<dbReference type="Proteomes" id="UP000000329">
    <property type="component" value="Chromosome"/>
</dbReference>
<dbReference type="AlphaFoldDB" id="D8IRB3"/>
<feature type="domain" description="Fido" evidence="1">
    <location>
        <begin position="6"/>
        <end position="124"/>
    </location>
</feature>
<organism evidence="2 3">
    <name type="scientific">Herbaspirillum seropedicae (strain SmR1)</name>
    <dbReference type="NCBI Taxonomy" id="757424"/>
    <lineage>
        <taxon>Bacteria</taxon>
        <taxon>Pseudomonadati</taxon>
        <taxon>Pseudomonadota</taxon>
        <taxon>Betaproteobacteria</taxon>
        <taxon>Burkholderiales</taxon>
        <taxon>Oxalobacteraceae</taxon>
        <taxon>Herbaspirillum</taxon>
    </lineage>
</organism>
<dbReference type="STRING" id="757424.Hsero_3761"/>
<dbReference type="HOGENOM" id="CLU_115697_4_0_4"/>
<accession>D8IRB3</accession>
<dbReference type="KEGG" id="hse:Hsero_3761"/>
<dbReference type="PROSITE" id="PS51459">
    <property type="entry name" value="FIDO"/>
    <property type="match status" value="1"/>
</dbReference>
<gene>
    <name evidence="2" type="primary">doc</name>
    <name evidence="2" type="ordered locus">Hsero_3761</name>
</gene>
<sequence>MTWQWVLRETLFAVHDKQLAVHGGLAGIRDLNAVESALNRARNLDSYGKPPPDVADLAAAYIYGLATSHGFSDGYKRTAWVMGRLFLMLNNQTLVFEQVEAINFMLSVAAGDLSENQVADWVRRHLG</sequence>